<dbReference type="Proteomes" id="UP000799777">
    <property type="component" value="Unassembled WGS sequence"/>
</dbReference>
<evidence type="ECO:0000313" key="1">
    <source>
        <dbReference type="EMBL" id="KAF2030951.1"/>
    </source>
</evidence>
<gene>
    <name evidence="1" type="ORF">EK21DRAFT_64297</name>
</gene>
<name>A0A9P4HD98_9PLEO</name>
<keyword evidence="2" id="KW-1185">Reference proteome</keyword>
<evidence type="ECO:0000313" key="2">
    <source>
        <dbReference type="Proteomes" id="UP000799777"/>
    </source>
</evidence>
<dbReference type="AlphaFoldDB" id="A0A9P4HD98"/>
<organism evidence="1 2">
    <name type="scientific">Setomelanomma holmii</name>
    <dbReference type="NCBI Taxonomy" id="210430"/>
    <lineage>
        <taxon>Eukaryota</taxon>
        <taxon>Fungi</taxon>
        <taxon>Dikarya</taxon>
        <taxon>Ascomycota</taxon>
        <taxon>Pezizomycotina</taxon>
        <taxon>Dothideomycetes</taxon>
        <taxon>Pleosporomycetidae</taxon>
        <taxon>Pleosporales</taxon>
        <taxon>Pleosporineae</taxon>
        <taxon>Phaeosphaeriaceae</taxon>
        <taxon>Setomelanomma</taxon>
    </lineage>
</organism>
<dbReference type="EMBL" id="ML978185">
    <property type="protein sequence ID" value="KAF2030951.1"/>
    <property type="molecule type" value="Genomic_DNA"/>
</dbReference>
<proteinExistence type="predicted"/>
<dbReference type="OrthoDB" id="3781081at2759"/>
<protein>
    <submittedName>
        <fullName evidence="1">Uncharacterized protein</fullName>
    </submittedName>
</protein>
<comment type="caution">
    <text evidence="1">The sequence shown here is derived from an EMBL/GenBank/DDBJ whole genome shotgun (WGS) entry which is preliminary data.</text>
</comment>
<sequence length="292" mass="33677">MTIFKLKLTLSSSTHTNNHILLPILPLEIREQIYSHVIFPEIPEICTTARHYITFSCADAIYGGDPRFPCFLHHNLYRVSEDTRIEVCLLFIRYTEIGLMYPQHTIYFAQFLCTFPGIEGFGAIRRLDFPLFSRHRPDSGRPNSYIELMQRCEGLTEVRVKFEIWYLLMKRLSLFPVNRLTPEELEQQAQQILDLDRLIVTYRLDGLLELPSLTRVTVEVWPRVTVATTSGLKTTMPNGWSVMKGLVEWIKRGFEERGRDAEVVLLEGGNSGLRWPGPEVVVRRPGMSSSTS</sequence>
<reference evidence="1" key="1">
    <citation type="journal article" date="2020" name="Stud. Mycol.">
        <title>101 Dothideomycetes genomes: a test case for predicting lifestyles and emergence of pathogens.</title>
        <authorList>
            <person name="Haridas S."/>
            <person name="Albert R."/>
            <person name="Binder M."/>
            <person name="Bloem J."/>
            <person name="Labutti K."/>
            <person name="Salamov A."/>
            <person name="Andreopoulos B."/>
            <person name="Baker S."/>
            <person name="Barry K."/>
            <person name="Bills G."/>
            <person name="Bluhm B."/>
            <person name="Cannon C."/>
            <person name="Castanera R."/>
            <person name="Culley D."/>
            <person name="Daum C."/>
            <person name="Ezra D."/>
            <person name="Gonzalez J."/>
            <person name="Henrissat B."/>
            <person name="Kuo A."/>
            <person name="Liang C."/>
            <person name="Lipzen A."/>
            <person name="Lutzoni F."/>
            <person name="Magnuson J."/>
            <person name="Mondo S."/>
            <person name="Nolan M."/>
            <person name="Ohm R."/>
            <person name="Pangilinan J."/>
            <person name="Park H.-J."/>
            <person name="Ramirez L."/>
            <person name="Alfaro M."/>
            <person name="Sun H."/>
            <person name="Tritt A."/>
            <person name="Yoshinaga Y."/>
            <person name="Zwiers L.-H."/>
            <person name="Turgeon B."/>
            <person name="Goodwin S."/>
            <person name="Spatafora J."/>
            <person name="Crous P."/>
            <person name="Grigoriev I."/>
        </authorList>
    </citation>
    <scope>NUCLEOTIDE SEQUENCE</scope>
    <source>
        <strain evidence="1">CBS 110217</strain>
    </source>
</reference>
<accession>A0A9P4HD98</accession>